<evidence type="ECO:0000313" key="3">
    <source>
        <dbReference type="Proteomes" id="UP000478836"/>
    </source>
</evidence>
<gene>
    <name evidence="2" type="ORF">F6A08_05950</name>
</gene>
<evidence type="ECO:0000313" key="2">
    <source>
        <dbReference type="EMBL" id="KAB1867328.1"/>
    </source>
</evidence>
<name>A0ABQ6VAD9_9MICO</name>
<organism evidence="2 3">
    <name type="scientific">Microbacterium algeriense</name>
    <dbReference type="NCBI Taxonomy" id="2615184"/>
    <lineage>
        <taxon>Bacteria</taxon>
        <taxon>Bacillati</taxon>
        <taxon>Actinomycetota</taxon>
        <taxon>Actinomycetes</taxon>
        <taxon>Micrococcales</taxon>
        <taxon>Microbacteriaceae</taxon>
        <taxon>Microbacterium</taxon>
    </lineage>
</organism>
<sequence length="478" mass="52837">MSETGYQVDSTLPGWMDWVAETNEDNPDLQWPKSINVFDRMRREDPQVKSVLRAVTLPIMRTEWAIDGTGCRPEVVAHIAADLGLPIKGQPPMAPLRTKGRFSFKEFLRLALLFLVYGHSYFEQVYDQTSDPGRTHLAKLAWRPPRTISNIEVARDGGLIAIEQGGLLGSGKVRIKVKDLVAFVHEREGANWLGESLLRSAYKMWILKDRVLRIQALTAERNGLGMPVFTVGEPPEGDFDQMVEWLDAEIKRGLEIVKQARAGEAAGVSLSKGSTFQFVGVSGKLPDTDKPIRYYDEQIARAVLAHFLNLGTETGSWALGSTFANFFTDSLNAVAQNIADVIQQHVIEDLVDLNWGPNEPAPRLVPAAIGEQQQITAEAIKGLIESGAVQVDDGLRAYVRDKFGLPVEDLLPNTPDDAESRELARFVAEVVQKIYLGTDKPVLRQDEAREIIRRAGADITGDGPDVSRMPSTEAEEAA</sequence>
<keyword evidence="3" id="KW-1185">Reference proteome</keyword>
<accession>A0ABQ6VAD9</accession>
<reference evidence="3" key="1">
    <citation type="submission" date="2019-09" db="EMBL/GenBank/DDBJ databases">
        <title>Whole genome sequencing of Microbacterium maritypicum.</title>
        <authorList>
            <person name="Lenchi N."/>
        </authorList>
    </citation>
    <scope>NUCLEOTIDE SEQUENCE [LARGE SCALE GENOMIC DNA]</scope>
    <source>
        <strain evidence="3">G1</strain>
    </source>
</reference>
<comment type="caution">
    <text evidence="2">The sequence shown here is derived from an EMBL/GenBank/DDBJ whole genome shotgun (WGS) entry which is preliminary data.</text>
</comment>
<feature type="region of interest" description="Disordered" evidence="1">
    <location>
        <begin position="454"/>
        <end position="478"/>
    </location>
</feature>
<evidence type="ECO:0000256" key="1">
    <source>
        <dbReference type="SAM" id="MobiDB-lite"/>
    </source>
</evidence>
<proteinExistence type="predicted"/>
<dbReference type="Pfam" id="PF06074">
    <property type="entry name" value="Portal_Mu"/>
    <property type="match status" value="1"/>
</dbReference>
<protein>
    <recommendedName>
        <fullName evidence="4">DUF935 family protein</fullName>
    </recommendedName>
</protein>
<dbReference type="Proteomes" id="UP000478836">
    <property type="component" value="Unassembled WGS sequence"/>
</dbReference>
<evidence type="ECO:0008006" key="4">
    <source>
        <dbReference type="Google" id="ProtNLM"/>
    </source>
</evidence>
<dbReference type="GeneID" id="77475984"/>
<dbReference type="InterPro" id="IPR009279">
    <property type="entry name" value="Portal_Mu"/>
</dbReference>
<dbReference type="RefSeq" id="WP_151458886.1">
    <property type="nucleotide sequence ID" value="NZ_WAAO01000001.1"/>
</dbReference>
<dbReference type="EMBL" id="WAAO01000001">
    <property type="protein sequence ID" value="KAB1867328.1"/>
    <property type="molecule type" value="Genomic_DNA"/>
</dbReference>